<gene>
    <name evidence="2" type="ORF">SI8410_08011447</name>
</gene>
<sequence>MVGRPLGLRLRHWAARAAALWAPLGEYWPSSVGSIIRPNRFVLVNHGWAHSTRFCSRPFRLRSTDRRPDSSSSSTTPKLYTSLFAVR</sequence>
<organism evidence="2 3">
    <name type="scientific">Spirodela intermedia</name>
    <name type="common">Intermediate duckweed</name>
    <dbReference type="NCBI Taxonomy" id="51605"/>
    <lineage>
        <taxon>Eukaryota</taxon>
        <taxon>Viridiplantae</taxon>
        <taxon>Streptophyta</taxon>
        <taxon>Embryophyta</taxon>
        <taxon>Tracheophyta</taxon>
        <taxon>Spermatophyta</taxon>
        <taxon>Magnoliopsida</taxon>
        <taxon>Liliopsida</taxon>
        <taxon>Araceae</taxon>
        <taxon>Lemnoideae</taxon>
        <taxon>Spirodela</taxon>
    </lineage>
</organism>
<name>A0A7I8KSF8_SPIIN</name>
<evidence type="ECO:0000313" key="3">
    <source>
        <dbReference type="Proteomes" id="UP000663760"/>
    </source>
</evidence>
<reference evidence="2" key="1">
    <citation type="submission" date="2020-02" db="EMBL/GenBank/DDBJ databases">
        <authorList>
            <person name="Scholz U."/>
            <person name="Mascher M."/>
            <person name="Fiebig A."/>
        </authorList>
    </citation>
    <scope>NUCLEOTIDE SEQUENCE</scope>
</reference>
<dbReference type="EMBL" id="LR746271">
    <property type="protein sequence ID" value="CAA7400769.1"/>
    <property type="molecule type" value="Genomic_DNA"/>
</dbReference>
<accession>A0A7I8KSF8</accession>
<evidence type="ECO:0000313" key="2">
    <source>
        <dbReference type="EMBL" id="CAA7400769.1"/>
    </source>
</evidence>
<evidence type="ECO:0000256" key="1">
    <source>
        <dbReference type="SAM" id="MobiDB-lite"/>
    </source>
</evidence>
<proteinExistence type="predicted"/>
<dbReference type="Proteomes" id="UP000663760">
    <property type="component" value="Chromosome 8"/>
</dbReference>
<feature type="region of interest" description="Disordered" evidence="1">
    <location>
        <begin position="62"/>
        <end position="87"/>
    </location>
</feature>
<dbReference type="AlphaFoldDB" id="A0A7I8KSF8"/>
<protein>
    <submittedName>
        <fullName evidence="2">Uncharacterized protein</fullName>
    </submittedName>
</protein>
<keyword evidence="3" id="KW-1185">Reference proteome</keyword>